<dbReference type="GO" id="GO:0051287">
    <property type="term" value="F:NAD binding"/>
    <property type="evidence" value="ECO:0007669"/>
    <property type="project" value="InterPro"/>
</dbReference>
<feature type="binding site" evidence="10">
    <location>
        <position position="178"/>
    </location>
    <ligand>
        <name>NAD(+)</name>
        <dbReference type="ChEBI" id="CHEBI:57540"/>
    </ligand>
</feature>
<feature type="binding site" evidence="10">
    <location>
        <position position="359"/>
    </location>
    <ligand>
        <name>NAD(+)</name>
        <dbReference type="ChEBI" id="CHEBI:57540"/>
    </ligand>
</feature>
<protein>
    <recommendedName>
        <fullName evidence="3 7">UDP-glucose 6-dehydrogenase</fullName>
        <ecNumber evidence="3 7">1.1.1.22</ecNumber>
    </recommendedName>
</protein>
<dbReference type="EC" id="1.1.1.22" evidence="3 7"/>
<evidence type="ECO:0000256" key="3">
    <source>
        <dbReference type="ARBA" id="ARBA00012954"/>
    </source>
</evidence>
<reference evidence="12 13" key="1">
    <citation type="submission" date="2019-08" db="EMBL/GenBank/DDBJ databases">
        <title>Draft genome of C. urealyticum strain VH4248.</title>
        <authorList>
            <person name="Navas J."/>
        </authorList>
    </citation>
    <scope>NUCLEOTIDE SEQUENCE [LARGE SCALE GENOMIC DNA]</scope>
    <source>
        <strain evidence="12 13">VH4248</strain>
    </source>
</reference>
<dbReference type="RefSeq" id="WP_148812956.1">
    <property type="nucleotide sequence ID" value="NZ_VSZI01000001.1"/>
</dbReference>
<feature type="binding site" evidence="9">
    <location>
        <position position="286"/>
    </location>
    <ligand>
        <name>substrate</name>
    </ligand>
</feature>
<feature type="binding site" evidence="10">
    <location>
        <position position="28"/>
    </location>
    <ligand>
        <name>NAD(+)</name>
        <dbReference type="ChEBI" id="CHEBI:57540"/>
    </ligand>
</feature>
<accession>A0A5D4FYJ3</accession>
<comment type="caution">
    <text evidence="12">The sequence shown here is derived from an EMBL/GenBank/DDBJ whole genome shotgun (WGS) entry which is preliminary data.</text>
</comment>
<evidence type="ECO:0000256" key="7">
    <source>
        <dbReference type="PIRNR" id="PIRNR000124"/>
    </source>
</evidence>
<organism evidence="12 13">
    <name type="scientific">Corynebacterium urealyticum</name>
    <dbReference type="NCBI Taxonomy" id="43771"/>
    <lineage>
        <taxon>Bacteria</taxon>
        <taxon>Bacillati</taxon>
        <taxon>Actinomycetota</taxon>
        <taxon>Actinomycetes</taxon>
        <taxon>Mycobacteriales</taxon>
        <taxon>Corynebacteriaceae</taxon>
        <taxon>Corynebacterium</taxon>
    </lineage>
</organism>
<dbReference type="SUPFAM" id="SSF48179">
    <property type="entry name" value="6-phosphogluconate dehydrogenase C-terminal domain-like"/>
    <property type="match status" value="1"/>
</dbReference>
<dbReference type="InterPro" id="IPR001732">
    <property type="entry name" value="UDP-Glc/GDP-Man_DH_N"/>
</dbReference>
<dbReference type="SUPFAM" id="SSF52413">
    <property type="entry name" value="UDP-glucose/GDP-mannose dehydrogenase C-terminal domain"/>
    <property type="match status" value="1"/>
</dbReference>
<dbReference type="PIRSF" id="PIRSF000124">
    <property type="entry name" value="UDPglc_GDPman_dh"/>
    <property type="match status" value="1"/>
</dbReference>
<evidence type="ECO:0000256" key="9">
    <source>
        <dbReference type="PIRSR" id="PIRSR500134-2"/>
    </source>
</evidence>
<keyword evidence="5 7" id="KW-0520">NAD</keyword>
<dbReference type="PANTHER" id="PTHR43750:SF3">
    <property type="entry name" value="UDP-GLUCOSE 6-DEHYDROGENASE TUAD"/>
    <property type="match status" value="1"/>
</dbReference>
<dbReference type="InterPro" id="IPR036220">
    <property type="entry name" value="UDP-Glc/GDP-Man_DH_C_sf"/>
</dbReference>
<evidence type="ECO:0000256" key="4">
    <source>
        <dbReference type="ARBA" id="ARBA00023002"/>
    </source>
</evidence>
<evidence type="ECO:0000313" key="13">
    <source>
        <dbReference type="Proteomes" id="UP000324726"/>
    </source>
</evidence>
<feature type="binding site" evidence="9">
    <location>
        <begin position="175"/>
        <end position="178"/>
    </location>
    <ligand>
        <name>substrate</name>
    </ligand>
</feature>
<dbReference type="EMBL" id="VSZI01000001">
    <property type="protein sequence ID" value="TYR20954.1"/>
    <property type="molecule type" value="Genomic_DNA"/>
</dbReference>
<evidence type="ECO:0000256" key="1">
    <source>
        <dbReference type="ARBA" id="ARBA00004701"/>
    </source>
</evidence>
<dbReference type="AlphaFoldDB" id="A0A5D4FYJ3"/>
<dbReference type="GO" id="GO:0006065">
    <property type="term" value="P:UDP-glucuronate biosynthetic process"/>
    <property type="evidence" value="ECO:0007669"/>
    <property type="project" value="UniProtKB-UniPathway"/>
</dbReference>
<feature type="binding site" evidence="10">
    <location>
        <position position="292"/>
    </location>
    <ligand>
        <name>NAD(+)</name>
        <dbReference type="ChEBI" id="CHEBI:57540"/>
    </ligand>
</feature>
<dbReference type="Pfam" id="PF00984">
    <property type="entry name" value="UDPG_MGDP_dh"/>
    <property type="match status" value="1"/>
</dbReference>
<feature type="binding site" evidence="10">
    <location>
        <position position="120"/>
    </location>
    <ligand>
        <name>NAD(+)</name>
        <dbReference type="ChEBI" id="CHEBI:57540"/>
    </ligand>
</feature>
<name>A0A5D4FYJ3_9CORY</name>
<dbReference type="PANTHER" id="PTHR43750">
    <property type="entry name" value="UDP-GLUCOSE 6-DEHYDROGENASE TUAD"/>
    <property type="match status" value="1"/>
</dbReference>
<evidence type="ECO:0000313" key="12">
    <source>
        <dbReference type="EMBL" id="TYR20954.1"/>
    </source>
</evidence>
<dbReference type="PIRSF" id="PIRSF500134">
    <property type="entry name" value="UDPglc_DH_bac"/>
    <property type="match status" value="1"/>
</dbReference>
<dbReference type="InterPro" id="IPR014026">
    <property type="entry name" value="UDP-Glc/GDP-Man_DH_dimer"/>
</dbReference>
<feature type="binding site" evidence="10">
    <location>
        <position position="33"/>
    </location>
    <ligand>
        <name>NAD(+)</name>
        <dbReference type="ChEBI" id="CHEBI:57540"/>
    </ligand>
</feature>
<evidence type="ECO:0000256" key="6">
    <source>
        <dbReference type="ARBA" id="ARBA00047473"/>
    </source>
</evidence>
<feature type="active site" description="Nucleophile" evidence="8">
    <location>
        <position position="289"/>
    </location>
</feature>
<evidence type="ECO:0000256" key="8">
    <source>
        <dbReference type="PIRSR" id="PIRSR500134-1"/>
    </source>
</evidence>
<dbReference type="Gene3D" id="1.20.5.100">
    <property type="entry name" value="Cytochrome c1, transmembrane anchor, C-terminal"/>
    <property type="match status" value="1"/>
</dbReference>
<dbReference type="SMART" id="SM00984">
    <property type="entry name" value="UDPG_MGDP_dh_C"/>
    <property type="match status" value="1"/>
</dbReference>
<evidence type="ECO:0000256" key="10">
    <source>
        <dbReference type="PIRSR" id="PIRSR500134-3"/>
    </source>
</evidence>
<dbReference type="InterPro" id="IPR008927">
    <property type="entry name" value="6-PGluconate_DH-like_C_sf"/>
</dbReference>
<dbReference type="NCBIfam" id="TIGR03026">
    <property type="entry name" value="NDP-sugDHase"/>
    <property type="match status" value="1"/>
</dbReference>
<feature type="binding site" evidence="10">
    <location>
        <position position="84"/>
    </location>
    <ligand>
        <name>NAD(+)</name>
        <dbReference type="ChEBI" id="CHEBI:57540"/>
    </ligand>
</feature>
<dbReference type="Proteomes" id="UP000324726">
    <property type="component" value="Unassembled WGS sequence"/>
</dbReference>
<comment type="similarity">
    <text evidence="2 7">Belongs to the UDP-glucose/GDP-mannose dehydrogenase family.</text>
</comment>
<feature type="domain" description="UDP-glucose/GDP-mannose dehydrogenase C-terminal" evidence="11">
    <location>
        <begin position="345"/>
        <end position="464"/>
    </location>
</feature>
<comment type="pathway">
    <text evidence="1">Nucleotide-sugar biosynthesis; UDP-alpha-D-glucuronate biosynthesis; UDP-alpha-D-glucuronate from UDP-alpha-D-glucose: step 1/1.</text>
</comment>
<keyword evidence="4 7" id="KW-0560">Oxidoreductase</keyword>
<comment type="catalytic activity">
    <reaction evidence="6 7">
        <text>UDP-alpha-D-glucose + 2 NAD(+) + H2O = UDP-alpha-D-glucuronate + 2 NADH + 3 H(+)</text>
        <dbReference type="Rhea" id="RHEA:23596"/>
        <dbReference type="ChEBI" id="CHEBI:15377"/>
        <dbReference type="ChEBI" id="CHEBI:15378"/>
        <dbReference type="ChEBI" id="CHEBI:57540"/>
        <dbReference type="ChEBI" id="CHEBI:57945"/>
        <dbReference type="ChEBI" id="CHEBI:58052"/>
        <dbReference type="ChEBI" id="CHEBI:58885"/>
        <dbReference type="EC" id="1.1.1.22"/>
    </reaction>
</comment>
<feature type="binding site" evidence="9">
    <location>
        <position position="352"/>
    </location>
    <ligand>
        <name>substrate</name>
    </ligand>
</feature>
<dbReference type="Pfam" id="PF03721">
    <property type="entry name" value="UDPG_MGDP_dh_N"/>
    <property type="match status" value="1"/>
</dbReference>
<dbReference type="InterPro" id="IPR028357">
    <property type="entry name" value="UDPglc_DH_bac"/>
</dbReference>
<dbReference type="SUPFAM" id="SSF51735">
    <property type="entry name" value="NAD(P)-binding Rossmann-fold domains"/>
    <property type="match status" value="1"/>
</dbReference>
<dbReference type="InterPro" id="IPR017476">
    <property type="entry name" value="UDP-Glc/GDP-Man"/>
</dbReference>
<dbReference type="InterPro" id="IPR036291">
    <property type="entry name" value="NAD(P)-bd_dom_sf"/>
</dbReference>
<evidence type="ECO:0000256" key="5">
    <source>
        <dbReference type="ARBA" id="ARBA00023027"/>
    </source>
</evidence>
<dbReference type="InterPro" id="IPR014027">
    <property type="entry name" value="UDP-Glc/GDP-Man_DH_C"/>
</dbReference>
<feature type="binding site" evidence="9">
    <location>
        <position position="233"/>
    </location>
    <ligand>
        <name>substrate</name>
    </ligand>
</feature>
<dbReference type="UniPathway" id="UPA00038">
    <property type="reaction ID" value="UER00491"/>
</dbReference>
<dbReference type="GO" id="GO:0003979">
    <property type="term" value="F:UDP-glucose 6-dehydrogenase activity"/>
    <property type="evidence" value="ECO:0007669"/>
    <property type="project" value="UniProtKB-EC"/>
</dbReference>
<evidence type="ECO:0000256" key="2">
    <source>
        <dbReference type="ARBA" id="ARBA00006601"/>
    </source>
</evidence>
<evidence type="ECO:0000259" key="11">
    <source>
        <dbReference type="SMART" id="SM00984"/>
    </source>
</evidence>
<gene>
    <name evidence="12" type="ORF">FYJ87_00510</name>
</gene>
<dbReference type="Pfam" id="PF03720">
    <property type="entry name" value="UDPG_MGDP_dh_C"/>
    <property type="match status" value="1"/>
</dbReference>
<dbReference type="GO" id="GO:0000271">
    <property type="term" value="P:polysaccharide biosynthetic process"/>
    <property type="evidence" value="ECO:0007669"/>
    <property type="project" value="InterPro"/>
</dbReference>
<feature type="binding site" evidence="9">
    <location>
        <begin position="278"/>
        <end position="282"/>
    </location>
    <ligand>
        <name>substrate</name>
    </ligand>
</feature>
<dbReference type="Gene3D" id="3.40.50.720">
    <property type="entry name" value="NAD(P)-binding Rossmann-like Domain"/>
    <property type="match status" value="2"/>
</dbReference>
<sequence length="484" mass="50835">MTVVGTGYLGATHAACMAELGHDVLGVDTDPAKVERLNAGKSPFYEPGLKKLLKRGVSAGKLRFTTDPSEAAEFAKTHFLCVGTPQQAGGAGADLSQIYAVVDALAPLLRGDHVLLGKSTVPVGTTPVLQERMDRLIQGAAAQAAAKKAGSKKGSKGKKNPAPAARCTVAWNPEFLRESTAVDDTLHPDRIVVGARDEDREKVEKLVREIYAEPLAEGSPLMMMDPATAELVKTSANSFLATKISFINAVADLCDASGGDVTALAAALGADRRIGKSFLHAGLGFGGGCLPKDVRAFMTTAEELGATGASGLLSQVDAINNSRRDKVEHMAHEVFGGDVTGRSITVLGAAFKPRSDDVREAPGVDIAMRLYQAGAHVRIYDPKAKKTARLAAPELQHAPTLPEALQGAELVIVATEWPKFRRLKPAEALAAVQAGPAPGAGVAPGEKKKKKAPTVIDGRNCLDQQAWEDAGWRVLALGRSRTLA</sequence>
<proteinExistence type="inferred from homology"/>